<feature type="compositionally biased region" description="Low complexity" evidence="7">
    <location>
        <begin position="581"/>
        <end position="597"/>
    </location>
</feature>
<dbReference type="VEuPathDB" id="FungiDB:EMCG_00415"/>
<dbReference type="AlphaFoldDB" id="A0A2B7ZLL0"/>
<dbReference type="GO" id="GO:0000976">
    <property type="term" value="F:transcription cis-regulatory region binding"/>
    <property type="evidence" value="ECO:0007669"/>
    <property type="project" value="TreeGrafter"/>
</dbReference>
<feature type="compositionally biased region" description="Polar residues" evidence="7">
    <location>
        <begin position="617"/>
        <end position="626"/>
    </location>
</feature>
<dbReference type="PANTHER" id="PTHR31845">
    <property type="entry name" value="FINGER DOMAIN PROTEIN, PUTATIVE-RELATED"/>
    <property type="match status" value="1"/>
</dbReference>
<keyword evidence="6" id="KW-0539">Nucleus</keyword>
<dbReference type="STRING" id="73230.A0A2B7ZLL0"/>
<dbReference type="PANTHER" id="PTHR31845:SF17">
    <property type="entry name" value="ZN(II)2CYS6 TRANSCRIPTION FACTOR (EUROFUNG)"/>
    <property type="match status" value="1"/>
</dbReference>
<feature type="compositionally biased region" description="Low complexity" evidence="7">
    <location>
        <begin position="627"/>
        <end position="669"/>
    </location>
</feature>
<dbReference type="GO" id="GO:0006351">
    <property type="term" value="P:DNA-templated transcription"/>
    <property type="evidence" value="ECO:0007669"/>
    <property type="project" value="InterPro"/>
</dbReference>
<dbReference type="InterPro" id="IPR001138">
    <property type="entry name" value="Zn2Cys6_DnaBD"/>
</dbReference>
<evidence type="ECO:0000256" key="4">
    <source>
        <dbReference type="ARBA" id="ARBA00023125"/>
    </source>
</evidence>
<feature type="region of interest" description="Disordered" evidence="7">
    <location>
        <begin position="50"/>
        <end position="87"/>
    </location>
</feature>
<sequence>MPSGAVNPSMVACTPCRAVKMKCTRESNSTTCSRCKRKSLPCIFEAHRRGRKAGTKLRPKAERTQGKDSLEPTHHAPSTPSTDRDIPINIEQAERSEPSLASDSLAPYGWLPKSATAGKFSIANVLNAEDESPTHHASEHRAASFAREDSYVNDLNDPINLDLVDLPAAQNLFDNFLNFMNPFIALFDPKLHTLKYIRIRSSFLFSALLSTAAKIFKPSLYPKLHEHVESILKDILSTGQISTEIVQGICLLTFWKEPSDSRAWLLVGYAIRAAIEMGWHKLNPPCLHSFASSMRESVETELEVRERRNKERSWLMLFVYDRSVSLQLGKPWMIQVDPLLRSAENWHQHVYAVPGCDQVMSAFVQLRILGSEILDLFWIDPVATTAQSITKNEVILKLFNGDLDRWEAKWYRIVEEVTTNVAHRFIIRFYGTHLRLLLHSFRLQLSILSGNISKQALWVCYTSSLDMLRLVVDRLGVTSHSSYCQDSVHVMVAYAAVVMIKILLSLPGELPSESESLILDLISETGRNFSTQGEATNTSSYYQSRFLANVVAQYRKSKEESCSPANKWLRQQHQLLEQNGKQGYQLPPLPPLQHQGGYTASQQSNSPRQTIPPMSPNAVSRNVQGYQHSPHSHPQQQHQHQQQQQQQHQQHQQHQQQQQQQQQQQLLHQNLFHQHDTQQPQRLQPHQLPQTHTQLPQPACPQLNGHIPCANNKLPNNNIFTTSTHNNLETFMAMDSQSTAIPLFTDNIVWEDLFAHAGFNISSGAFLAKVTEGAGMGA</sequence>
<feature type="compositionally biased region" description="Basic and acidic residues" evidence="7">
    <location>
        <begin position="59"/>
        <end position="74"/>
    </location>
</feature>
<evidence type="ECO:0000256" key="7">
    <source>
        <dbReference type="SAM" id="MobiDB-lite"/>
    </source>
</evidence>
<dbReference type="CDD" id="cd12148">
    <property type="entry name" value="fungal_TF_MHR"/>
    <property type="match status" value="1"/>
</dbReference>
<gene>
    <name evidence="9" type="ORF">GX50_03524</name>
</gene>
<dbReference type="InterPro" id="IPR036864">
    <property type="entry name" value="Zn2-C6_fun-type_DNA-bd_sf"/>
</dbReference>
<dbReference type="EMBL" id="PDND01000057">
    <property type="protein sequence ID" value="PGH33697.1"/>
    <property type="molecule type" value="Genomic_DNA"/>
</dbReference>
<evidence type="ECO:0000256" key="1">
    <source>
        <dbReference type="ARBA" id="ARBA00004123"/>
    </source>
</evidence>
<comment type="caution">
    <text evidence="9">The sequence shown here is derived from an EMBL/GenBank/DDBJ whole genome shotgun (WGS) entry which is preliminary data.</text>
</comment>
<evidence type="ECO:0000256" key="5">
    <source>
        <dbReference type="ARBA" id="ARBA00023163"/>
    </source>
</evidence>
<dbReference type="Proteomes" id="UP000226031">
    <property type="component" value="Unassembled WGS sequence"/>
</dbReference>
<comment type="subcellular location">
    <subcellularLocation>
        <location evidence="1">Nucleus</location>
    </subcellularLocation>
</comment>
<proteinExistence type="predicted"/>
<keyword evidence="3" id="KW-0805">Transcription regulation</keyword>
<evidence type="ECO:0000313" key="10">
    <source>
        <dbReference type="Proteomes" id="UP000226031"/>
    </source>
</evidence>
<feature type="compositionally biased region" description="Polar residues" evidence="7">
    <location>
        <begin position="598"/>
        <end position="609"/>
    </location>
</feature>
<name>A0A2B7ZLL0_9EURO</name>
<protein>
    <recommendedName>
        <fullName evidence="8">Zn(2)-C6 fungal-type domain-containing protein</fullName>
    </recommendedName>
</protein>
<dbReference type="PROSITE" id="PS50048">
    <property type="entry name" value="ZN2_CY6_FUNGAL_2"/>
    <property type="match status" value="1"/>
</dbReference>
<dbReference type="CDD" id="cd00067">
    <property type="entry name" value="GAL4"/>
    <property type="match status" value="1"/>
</dbReference>
<dbReference type="GO" id="GO:0000981">
    <property type="term" value="F:DNA-binding transcription factor activity, RNA polymerase II-specific"/>
    <property type="evidence" value="ECO:0007669"/>
    <property type="project" value="InterPro"/>
</dbReference>
<dbReference type="Gene3D" id="4.10.240.10">
    <property type="entry name" value="Zn(2)-C6 fungal-type DNA-binding domain"/>
    <property type="match status" value="1"/>
</dbReference>
<feature type="region of interest" description="Disordered" evidence="7">
    <location>
        <begin position="581"/>
        <end position="700"/>
    </location>
</feature>
<organism evidence="9 10">
    <name type="scientific">[Emmonsia] crescens</name>
    <dbReference type="NCBI Taxonomy" id="73230"/>
    <lineage>
        <taxon>Eukaryota</taxon>
        <taxon>Fungi</taxon>
        <taxon>Dikarya</taxon>
        <taxon>Ascomycota</taxon>
        <taxon>Pezizomycotina</taxon>
        <taxon>Eurotiomycetes</taxon>
        <taxon>Eurotiomycetidae</taxon>
        <taxon>Onygenales</taxon>
        <taxon>Ajellomycetaceae</taxon>
        <taxon>Emergomyces</taxon>
    </lineage>
</organism>
<evidence type="ECO:0000313" key="9">
    <source>
        <dbReference type="EMBL" id="PGH33697.1"/>
    </source>
</evidence>
<dbReference type="GO" id="GO:0005634">
    <property type="term" value="C:nucleus"/>
    <property type="evidence" value="ECO:0007669"/>
    <property type="project" value="UniProtKB-SubCell"/>
</dbReference>
<evidence type="ECO:0000259" key="8">
    <source>
        <dbReference type="PROSITE" id="PS50048"/>
    </source>
</evidence>
<evidence type="ECO:0000256" key="3">
    <source>
        <dbReference type="ARBA" id="ARBA00023015"/>
    </source>
</evidence>
<keyword evidence="5" id="KW-0804">Transcription</keyword>
<accession>A0A2B7ZLL0</accession>
<feature type="compositionally biased region" description="Low complexity" evidence="7">
    <location>
        <begin position="677"/>
        <end position="697"/>
    </location>
</feature>
<keyword evidence="4" id="KW-0238">DNA-binding</keyword>
<evidence type="ECO:0000256" key="2">
    <source>
        <dbReference type="ARBA" id="ARBA00022723"/>
    </source>
</evidence>
<evidence type="ECO:0000256" key="6">
    <source>
        <dbReference type="ARBA" id="ARBA00023242"/>
    </source>
</evidence>
<dbReference type="InterPro" id="IPR007219">
    <property type="entry name" value="XnlR_reg_dom"/>
</dbReference>
<dbReference type="SUPFAM" id="SSF57701">
    <property type="entry name" value="Zn2/Cys6 DNA-binding domain"/>
    <property type="match status" value="1"/>
</dbReference>
<dbReference type="SMART" id="SM00906">
    <property type="entry name" value="Fungal_trans"/>
    <property type="match status" value="1"/>
</dbReference>
<feature type="domain" description="Zn(2)-C6 fungal-type" evidence="8">
    <location>
        <begin position="12"/>
        <end position="44"/>
    </location>
</feature>
<keyword evidence="10" id="KW-1185">Reference proteome</keyword>
<dbReference type="SMART" id="SM00066">
    <property type="entry name" value="GAL4"/>
    <property type="match status" value="1"/>
</dbReference>
<dbReference type="GO" id="GO:0008270">
    <property type="term" value="F:zinc ion binding"/>
    <property type="evidence" value="ECO:0007669"/>
    <property type="project" value="InterPro"/>
</dbReference>
<keyword evidence="2" id="KW-0479">Metal-binding</keyword>
<reference evidence="9 10" key="1">
    <citation type="submission" date="2017-10" db="EMBL/GenBank/DDBJ databases">
        <title>Comparative genomics in systemic dimorphic fungi from Ajellomycetaceae.</title>
        <authorList>
            <person name="Munoz J.F."/>
            <person name="Mcewen J.G."/>
            <person name="Clay O.K."/>
            <person name="Cuomo C.A."/>
        </authorList>
    </citation>
    <scope>NUCLEOTIDE SEQUENCE [LARGE SCALE GENOMIC DNA]</scope>
    <source>
        <strain evidence="9 10">UAMH4076</strain>
    </source>
</reference>
<dbReference type="InterPro" id="IPR051089">
    <property type="entry name" value="prtT"/>
</dbReference>
<dbReference type="PROSITE" id="PS00463">
    <property type="entry name" value="ZN2_CY6_FUNGAL_1"/>
    <property type="match status" value="1"/>
</dbReference>